<feature type="chain" id="PRO_5012013776" evidence="2">
    <location>
        <begin position="22"/>
        <end position="199"/>
    </location>
</feature>
<protein>
    <submittedName>
        <fullName evidence="3">Cell envelope biogenesis protein LolA</fullName>
    </submittedName>
</protein>
<evidence type="ECO:0000313" key="4">
    <source>
        <dbReference type="Proteomes" id="UP000215377"/>
    </source>
</evidence>
<dbReference type="InterPro" id="IPR004564">
    <property type="entry name" value="OM_lipoprot_carrier_LolA-like"/>
</dbReference>
<dbReference type="InterPro" id="IPR006311">
    <property type="entry name" value="TAT_signal"/>
</dbReference>
<dbReference type="Gene3D" id="2.50.20.10">
    <property type="entry name" value="Lipoprotein localisation LolA/LolB/LppX"/>
    <property type="match status" value="1"/>
</dbReference>
<dbReference type="SUPFAM" id="SSF89392">
    <property type="entry name" value="Prokaryotic lipoproteins and lipoprotein localization factors"/>
    <property type="match status" value="1"/>
</dbReference>
<dbReference type="Proteomes" id="UP000215377">
    <property type="component" value="Unassembled WGS sequence"/>
</dbReference>
<evidence type="ECO:0000256" key="1">
    <source>
        <dbReference type="ARBA" id="ARBA00022729"/>
    </source>
</evidence>
<evidence type="ECO:0000313" key="3">
    <source>
        <dbReference type="EMBL" id="OWU73720.1"/>
    </source>
</evidence>
<dbReference type="PANTHER" id="PTHR35869">
    <property type="entry name" value="OUTER-MEMBRANE LIPOPROTEIN CARRIER PROTEIN"/>
    <property type="match status" value="1"/>
</dbReference>
<name>A0A225NJG9_9RHOB</name>
<feature type="signal peptide" evidence="2">
    <location>
        <begin position="1"/>
        <end position="21"/>
    </location>
</feature>
<dbReference type="AlphaFoldDB" id="A0A225NJG9"/>
<accession>A0A225NJG9</accession>
<sequence length="199" mass="21086">MKRRHFLAAAAALCAAGPAAAEKISLPALSAYLNGVKTARAPFTQVSDDGSLATGTLYLMRPGRARFEYDPPNDALMVAGAGAVVIVDPKSNQPAESYPLDRTPLSIILAPRVDLGRANMVVGHSYDGTATIVTAQDPENPDYGRIEMMFTDDPIELRKWVIHDSSGMATTVILGGMETGMSLSSGLFSTSRARSGSNR</sequence>
<keyword evidence="1 2" id="KW-0732">Signal</keyword>
<dbReference type="PROSITE" id="PS51318">
    <property type="entry name" value="TAT"/>
    <property type="match status" value="1"/>
</dbReference>
<comment type="caution">
    <text evidence="3">The sequence shown here is derived from an EMBL/GenBank/DDBJ whole genome shotgun (WGS) entry which is preliminary data.</text>
</comment>
<evidence type="ECO:0000256" key="2">
    <source>
        <dbReference type="SAM" id="SignalP"/>
    </source>
</evidence>
<dbReference type="Pfam" id="PF03548">
    <property type="entry name" value="LolA"/>
    <property type="match status" value="1"/>
</dbReference>
<reference evidence="3 4" key="1">
    <citation type="submission" date="2013-04" db="EMBL/GenBank/DDBJ databases">
        <title>Oceanicola sp. 22II1-22F33 Genome Sequencing.</title>
        <authorList>
            <person name="Lai Q."/>
            <person name="Li G."/>
            <person name="Shao Z."/>
        </authorList>
    </citation>
    <scope>NUCLEOTIDE SEQUENCE [LARGE SCALE GENOMIC DNA]</scope>
    <source>
        <strain evidence="3 4">22II1-22F33</strain>
    </source>
</reference>
<keyword evidence="4" id="KW-1185">Reference proteome</keyword>
<dbReference type="EMBL" id="AQQR01000004">
    <property type="protein sequence ID" value="OWU73720.1"/>
    <property type="molecule type" value="Genomic_DNA"/>
</dbReference>
<dbReference type="OrthoDB" id="9800501at2"/>
<proteinExistence type="predicted"/>
<organism evidence="3 4">
    <name type="scientific">Marinibacterium profundimaris</name>
    <dbReference type="NCBI Taxonomy" id="1679460"/>
    <lineage>
        <taxon>Bacteria</taxon>
        <taxon>Pseudomonadati</taxon>
        <taxon>Pseudomonadota</taxon>
        <taxon>Alphaproteobacteria</taxon>
        <taxon>Rhodobacterales</taxon>
        <taxon>Paracoccaceae</taxon>
        <taxon>Marinibacterium</taxon>
    </lineage>
</organism>
<gene>
    <name evidence="3" type="ORF">ATO3_13075</name>
</gene>
<dbReference type="CDD" id="cd16325">
    <property type="entry name" value="LolA"/>
    <property type="match status" value="1"/>
</dbReference>
<dbReference type="InterPro" id="IPR029046">
    <property type="entry name" value="LolA/LolB/LppX"/>
</dbReference>
<dbReference type="PANTHER" id="PTHR35869:SF1">
    <property type="entry name" value="OUTER-MEMBRANE LIPOPROTEIN CARRIER PROTEIN"/>
    <property type="match status" value="1"/>
</dbReference>